<keyword evidence="2" id="KW-0460">Magnesium</keyword>
<dbReference type="Proteomes" id="UP000694392">
    <property type="component" value="Unplaced"/>
</dbReference>
<feature type="binding site" evidence="2">
    <location>
        <position position="119"/>
    </location>
    <ligand>
        <name>Mg(2+)</name>
        <dbReference type="ChEBI" id="CHEBI:18420"/>
        <label>1</label>
        <note>catalytic</note>
    </ligand>
</feature>
<dbReference type="SUPFAM" id="SSF56655">
    <property type="entry name" value="Carbohydrate phosphatase"/>
    <property type="match status" value="1"/>
</dbReference>
<dbReference type="Gene3D" id="3.30.540.10">
    <property type="entry name" value="Fructose-1,6-Bisphosphatase, subunit A, domain 1"/>
    <property type="match status" value="1"/>
</dbReference>
<reference evidence="3" key="1">
    <citation type="submission" date="2025-08" db="UniProtKB">
        <authorList>
            <consortium name="Ensembl"/>
        </authorList>
    </citation>
    <scope>IDENTIFICATION</scope>
</reference>
<evidence type="ECO:0000256" key="1">
    <source>
        <dbReference type="ARBA" id="ARBA00009759"/>
    </source>
</evidence>
<organism evidence="3 4">
    <name type="scientific">Sphenodon punctatus</name>
    <name type="common">Tuatara</name>
    <name type="synonym">Hatteria punctata</name>
    <dbReference type="NCBI Taxonomy" id="8508"/>
    <lineage>
        <taxon>Eukaryota</taxon>
        <taxon>Metazoa</taxon>
        <taxon>Chordata</taxon>
        <taxon>Craniata</taxon>
        <taxon>Vertebrata</taxon>
        <taxon>Euteleostomi</taxon>
        <taxon>Lepidosauria</taxon>
        <taxon>Sphenodontia</taxon>
        <taxon>Sphenodontidae</taxon>
        <taxon>Sphenodon</taxon>
    </lineage>
</organism>
<evidence type="ECO:0000256" key="2">
    <source>
        <dbReference type="PIRSR" id="PIRSR600760-2"/>
    </source>
</evidence>
<dbReference type="PANTHER" id="PTHR43028:SF3">
    <property type="entry name" value="INOSITOL POLYPHOSPHATE 1-PHOSPHATASE"/>
    <property type="match status" value="1"/>
</dbReference>
<dbReference type="InterPro" id="IPR050725">
    <property type="entry name" value="CysQ/Inositol_MonoPase"/>
</dbReference>
<dbReference type="GeneTree" id="ENSGT00940000156785"/>
<feature type="binding site" evidence="2">
    <location>
        <position position="121"/>
    </location>
    <ligand>
        <name>Mg(2+)</name>
        <dbReference type="ChEBI" id="CHEBI:18420"/>
        <label>1</label>
        <note>catalytic</note>
    </ligand>
</feature>
<dbReference type="OMA" id="KSSAPHY"/>
<dbReference type="PANTHER" id="PTHR43028">
    <property type="entry name" value="3'(2'),5'-BISPHOSPHATE NUCLEOTIDASE 1"/>
    <property type="match status" value="1"/>
</dbReference>
<name>A0A8D0HDA9_SPHPU</name>
<feature type="binding site" evidence="2">
    <location>
        <position position="122"/>
    </location>
    <ligand>
        <name>Mg(2+)</name>
        <dbReference type="ChEBI" id="CHEBI:18420"/>
        <label>1</label>
        <note>catalytic</note>
    </ligand>
</feature>
<protein>
    <submittedName>
        <fullName evidence="3">Inositol polyphosphate-1-phosphatase</fullName>
    </submittedName>
</protein>
<proteinExistence type="inferred from homology"/>
<evidence type="ECO:0000313" key="3">
    <source>
        <dbReference type="Ensembl" id="ENSSPUP00000019187.1"/>
    </source>
</evidence>
<dbReference type="AlphaFoldDB" id="A0A8D0HDA9"/>
<dbReference type="GO" id="GO:0004441">
    <property type="term" value="F:inositol-1,4-bisphosphate 1-phosphatase activity"/>
    <property type="evidence" value="ECO:0007669"/>
    <property type="project" value="TreeGrafter"/>
</dbReference>
<feature type="binding site" evidence="2">
    <location>
        <position position="66"/>
    </location>
    <ligand>
        <name>Mg(2+)</name>
        <dbReference type="ChEBI" id="CHEBI:18420"/>
        <label>1</label>
        <note>catalytic</note>
    </ligand>
</feature>
<comment type="similarity">
    <text evidence="1">Belongs to the inositol monophosphatase superfamily.</text>
</comment>
<evidence type="ECO:0000313" key="4">
    <source>
        <dbReference type="Proteomes" id="UP000694392"/>
    </source>
</evidence>
<comment type="cofactor">
    <cofactor evidence="2">
        <name>Mg(2+)</name>
        <dbReference type="ChEBI" id="CHEBI:18420"/>
    </cofactor>
</comment>
<dbReference type="Pfam" id="PF00459">
    <property type="entry name" value="Inositol_P"/>
    <property type="match status" value="1"/>
</dbReference>
<dbReference type="GO" id="GO:0046872">
    <property type="term" value="F:metal ion binding"/>
    <property type="evidence" value="ECO:0007669"/>
    <property type="project" value="UniProtKB-KW"/>
</dbReference>
<keyword evidence="2" id="KW-0479">Metal-binding</keyword>
<sequence>MSEILRELVCRQQVTFFKLFIDEKKGEKNRKFVNDFKTLADVLVQEMIKDRHHGKEGKEFTICPTEEETAQLLSKVLNGNMSSKSLAEVVHRDVLCTDPQLDSVKKLNIPQTIMGMWLDSIDSTNQHINSSGDIKPHQGVFSSGLQCITILIGVCDAETGMPLMGVINQPFVMQDLGTGRWKGELYVRNPPMNINFHSLPACQPRWR</sequence>
<keyword evidence="4" id="KW-1185">Reference proteome</keyword>
<gene>
    <name evidence="3" type="primary">INPP1</name>
</gene>
<reference evidence="3" key="2">
    <citation type="submission" date="2025-09" db="UniProtKB">
        <authorList>
            <consortium name="Ensembl"/>
        </authorList>
    </citation>
    <scope>IDENTIFICATION</scope>
</reference>
<dbReference type="InterPro" id="IPR000760">
    <property type="entry name" value="Inositol_monophosphatase-like"/>
</dbReference>
<dbReference type="Ensembl" id="ENSSPUT00000020434.1">
    <property type="protein sequence ID" value="ENSSPUP00000019187.1"/>
    <property type="gene ID" value="ENSSPUG00000014775.1"/>
</dbReference>
<accession>A0A8D0HDA9</accession>